<name>A0ACC2X6P2_9TREE</name>
<organism evidence="1 2">
    <name type="scientific">Naganishia vaughanmartiniae</name>
    <dbReference type="NCBI Taxonomy" id="1424756"/>
    <lineage>
        <taxon>Eukaryota</taxon>
        <taxon>Fungi</taxon>
        <taxon>Dikarya</taxon>
        <taxon>Basidiomycota</taxon>
        <taxon>Agaricomycotina</taxon>
        <taxon>Tremellomycetes</taxon>
        <taxon>Filobasidiales</taxon>
        <taxon>Filobasidiaceae</taxon>
        <taxon>Naganishia</taxon>
    </lineage>
</organism>
<comment type="caution">
    <text evidence="1">The sequence shown here is derived from an EMBL/GenBank/DDBJ whole genome shotgun (WGS) entry which is preliminary data.</text>
</comment>
<dbReference type="EMBL" id="JASBWU010000009">
    <property type="protein sequence ID" value="KAJ9119055.1"/>
    <property type="molecule type" value="Genomic_DNA"/>
</dbReference>
<accession>A0ACC2X6P2</accession>
<keyword evidence="2" id="KW-1185">Reference proteome</keyword>
<gene>
    <name evidence="1" type="ORF">QFC22_003546</name>
</gene>
<evidence type="ECO:0000313" key="1">
    <source>
        <dbReference type="EMBL" id="KAJ9119055.1"/>
    </source>
</evidence>
<sequence length="116" mass="12129">MVAQISGIMGGPVHVDSNSRRDERASAGDVLFDETHRRPLCVVVVFEVQPAVAVKPPLVALPYFPKKHRGPPARSGLDLSVDDKLSPDETAVLPVNGRISAAGCGNVTGDASTVCA</sequence>
<reference evidence="1" key="1">
    <citation type="submission" date="2023-04" db="EMBL/GenBank/DDBJ databases">
        <title>Draft Genome sequencing of Naganishia species isolated from polar environments using Oxford Nanopore Technology.</title>
        <authorList>
            <person name="Leo P."/>
            <person name="Venkateswaran K."/>
        </authorList>
    </citation>
    <scope>NUCLEOTIDE SEQUENCE</scope>
    <source>
        <strain evidence="1">MNA-CCFEE 5425</strain>
    </source>
</reference>
<proteinExistence type="predicted"/>
<evidence type="ECO:0000313" key="2">
    <source>
        <dbReference type="Proteomes" id="UP001243375"/>
    </source>
</evidence>
<dbReference type="Proteomes" id="UP001243375">
    <property type="component" value="Unassembled WGS sequence"/>
</dbReference>
<protein>
    <submittedName>
        <fullName evidence="1">Uncharacterized protein</fullName>
    </submittedName>
</protein>